<feature type="compositionally biased region" description="Polar residues" evidence="1">
    <location>
        <begin position="419"/>
        <end position="429"/>
    </location>
</feature>
<evidence type="ECO:0000313" key="3">
    <source>
        <dbReference type="EMBL" id="KXH42599.1"/>
    </source>
</evidence>
<accession>A0A135T363</accession>
<dbReference type="GO" id="GO:0005524">
    <property type="term" value="F:ATP binding"/>
    <property type="evidence" value="ECO:0007669"/>
    <property type="project" value="InterPro"/>
</dbReference>
<dbReference type="EMBL" id="JFBX01000296">
    <property type="protein sequence ID" value="KXH42599.1"/>
    <property type="molecule type" value="Genomic_DNA"/>
</dbReference>
<dbReference type="PROSITE" id="PS50011">
    <property type="entry name" value="PROTEIN_KINASE_DOM"/>
    <property type="match status" value="1"/>
</dbReference>
<dbReference type="SMART" id="SM00220">
    <property type="entry name" value="S_TKc"/>
    <property type="match status" value="1"/>
</dbReference>
<reference evidence="3 4" key="1">
    <citation type="submission" date="2014-02" db="EMBL/GenBank/DDBJ databases">
        <title>The genome sequence of Colletotrichum simmondsii CBS122122.</title>
        <authorList>
            <person name="Baroncelli R."/>
            <person name="Thon M.R."/>
        </authorList>
    </citation>
    <scope>NUCLEOTIDE SEQUENCE [LARGE SCALE GENOMIC DNA]</scope>
    <source>
        <strain evidence="3 4">CBS122122</strain>
    </source>
</reference>
<protein>
    <submittedName>
        <fullName evidence="3">Protein kinase domain-containing protein</fullName>
    </submittedName>
</protein>
<feature type="compositionally biased region" description="Polar residues" evidence="1">
    <location>
        <begin position="470"/>
        <end position="494"/>
    </location>
</feature>
<feature type="region of interest" description="Disordered" evidence="1">
    <location>
        <begin position="892"/>
        <end position="911"/>
    </location>
</feature>
<feature type="region of interest" description="Disordered" evidence="1">
    <location>
        <begin position="190"/>
        <end position="284"/>
    </location>
</feature>
<dbReference type="Pfam" id="PF00069">
    <property type="entry name" value="Pkinase"/>
    <property type="match status" value="1"/>
</dbReference>
<organism evidence="3 4">
    <name type="scientific">Colletotrichum simmondsii</name>
    <dbReference type="NCBI Taxonomy" id="703756"/>
    <lineage>
        <taxon>Eukaryota</taxon>
        <taxon>Fungi</taxon>
        <taxon>Dikarya</taxon>
        <taxon>Ascomycota</taxon>
        <taxon>Pezizomycotina</taxon>
        <taxon>Sordariomycetes</taxon>
        <taxon>Hypocreomycetidae</taxon>
        <taxon>Glomerellales</taxon>
        <taxon>Glomerellaceae</taxon>
        <taxon>Colletotrichum</taxon>
        <taxon>Colletotrichum acutatum species complex</taxon>
    </lineage>
</organism>
<feature type="domain" description="Protein kinase" evidence="2">
    <location>
        <begin position="682"/>
        <end position="1034"/>
    </location>
</feature>
<name>A0A135T363_9PEZI</name>
<evidence type="ECO:0000259" key="2">
    <source>
        <dbReference type="PROSITE" id="PS50011"/>
    </source>
</evidence>
<dbReference type="AlphaFoldDB" id="A0A135T363"/>
<keyword evidence="4" id="KW-1185">Reference proteome</keyword>
<dbReference type="Proteomes" id="UP000070328">
    <property type="component" value="Unassembled WGS sequence"/>
</dbReference>
<feature type="region of interest" description="Disordered" evidence="1">
    <location>
        <begin position="414"/>
        <end position="435"/>
    </location>
</feature>
<dbReference type="PANTHER" id="PTHR24359">
    <property type="entry name" value="SERINE/THREONINE-PROTEIN KINASE SBK1"/>
    <property type="match status" value="1"/>
</dbReference>
<dbReference type="SUPFAM" id="SSF56112">
    <property type="entry name" value="Protein kinase-like (PK-like)"/>
    <property type="match status" value="1"/>
</dbReference>
<sequence>MEHCPGNEIYEATIRCDQTFEFSISEIQGGKYVLREFQQRFWAWATNAGALAEPCLSLDARLLNHEKPRQMVLGLLDLIQDNLQADVEHLKYPFQGLEAALQRLNIISSLIDHSSRKGRQRRLEALHEHTVTDSTLSFITDASRFESLAQAIIGYLWVGISGQLVMKLARSVLHRKQRIAYTRFRKQARQVPRFHGSQAQTEDSHLLTTPSVGDGNPKFDPKLPRQPEQVPSEWLRPSTVDGESFARGQLSSSGPTSDSRKTHSVWTKNIAYPKSPKASSVSDSRTRHAPCPFCQNMFPYQRYEDSDWWRTHVDHDLQPYVCVSDECSQPPMTFSNHNKWLQHMNDTHGPHWIVDLQEISYRRASEVVRESKDTPSCPMCLYNPPDTVQSNDREKTQPLELIDTERTPRVRFKEHEQTLGISSKTTNRPRPQKPLLKATNTKLSRHIAEYLKMLCFRMLSIDTNLSQHGMDSFDSESSSNGIQESQNTSQTSLPSGMDSEMGKISLNLEETKDMMLSEKVLHDVEHMNDNMTKSKSKFLDDHETTGIYGSGDTENSNFQLAKWLNEKPVSEQDRMASDILVKESPPQTPLEMESPPQSPLESLQEVLTHSLARDALNDGRRYVPQHVLDASVTRESVRAALKKSSLASRKFWQVSSKSIVDIAFSKNLKKLFVILLQLNVPWDLKKLHDAGFNDADLPVVRKETKDGHLLQSGLDPEKVFTPPKQWELNLVKEFVNKQWMMMAPLFSYTGQHQELDSKCPLPFLEANALIQSPRNIVYMAKIDASHQTGFEGVSAYIISPWAQGGDLNNFWTTQNDKERTAELTLWSLEQMLGLSEALYTLHELLGDAANCRHGDLKPGNILHFQVGSGEGILKITDFGISRIYQEATFDKLGPTTTGASPPSYEAPEYDNSSFTNSRSGKSDFWSLGGILLEFTIWLVQDWNAVQRFRDARVANSVAELGSVQSHFYKIEEGTMIVHPEVLDVIANLQKLPRSAPNTALGALLDIIKFDLIQIGADRRIGAEELYRRLRHIVRTARLSPDYLFGFEDSGSEAGSLVSQESQQSRDGQVLNEDLALHFS</sequence>
<dbReference type="InterPro" id="IPR011009">
    <property type="entry name" value="Kinase-like_dom_sf"/>
</dbReference>
<dbReference type="OrthoDB" id="1046782at2759"/>
<dbReference type="PANTHER" id="PTHR24359:SF1">
    <property type="entry name" value="INHIBITOR OF NUCLEAR FACTOR KAPPA-B KINASE EPSILON SUBUNIT HOMOLOG 1-RELATED"/>
    <property type="match status" value="1"/>
</dbReference>
<feature type="compositionally biased region" description="Polar residues" evidence="1">
    <location>
        <begin position="197"/>
        <end position="211"/>
    </location>
</feature>
<feature type="region of interest" description="Disordered" evidence="1">
    <location>
        <begin position="470"/>
        <end position="500"/>
    </location>
</feature>
<evidence type="ECO:0000313" key="4">
    <source>
        <dbReference type="Proteomes" id="UP000070328"/>
    </source>
</evidence>
<dbReference type="GO" id="GO:0004674">
    <property type="term" value="F:protein serine/threonine kinase activity"/>
    <property type="evidence" value="ECO:0007669"/>
    <property type="project" value="TreeGrafter"/>
</dbReference>
<dbReference type="InterPro" id="IPR000719">
    <property type="entry name" value="Prot_kinase_dom"/>
</dbReference>
<evidence type="ECO:0000256" key="1">
    <source>
        <dbReference type="SAM" id="MobiDB-lite"/>
    </source>
</evidence>
<proteinExistence type="predicted"/>
<gene>
    <name evidence="3" type="ORF">CSIM01_09561</name>
</gene>
<keyword evidence="3" id="KW-0808">Transferase</keyword>
<keyword evidence="3" id="KW-0418">Kinase</keyword>
<dbReference type="Gene3D" id="1.10.510.10">
    <property type="entry name" value="Transferase(Phosphotransferase) domain 1"/>
    <property type="match status" value="1"/>
</dbReference>
<comment type="caution">
    <text evidence="3">The sequence shown here is derived from an EMBL/GenBank/DDBJ whole genome shotgun (WGS) entry which is preliminary data.</text>
</comment>